<evidence type="ECO:0000313" key="2">
    <source>
        <dbReference type="EMBL" id="CAK1552193.1"/>
    </source>
</evidence>
<dbReference type="Proteomes" id="UP001497472">
    <property type="component" value="Unassembled WGS sequence"/>
</dbReference>
<feature type="region of interest" description="Disordered" evidence="1">
    <location>
        <begin position="1"/>
        <end position="41"/>
    </location>
</feature>
<evidence type="ECO:0000256" key="1">
    <source>
        <dbReference type="SAM" id="MobiDB-lite"/>
    </source>
</evidence>
<evidence type="ECO:0000313" key="3">
    <source>
        <dbReference type="Proteomes" id="UP001497472"/>
    </source>
</evidence>
<dbReference type="AlphaFoldDB" id="A0AAV1JRR6"/>
<name>A0AAV1JRR6_9NEOP</name>
<reference evidence="2 3" key="1">
    <citation type="submission" date="2023-11" db="EMBL/GenBank/DDBJ databases">
        <authorList>
            <person name="Okamura Y."/>
        </authorList>
    </citation>
    <scope>NUCLEOTIDE SEQUENCE [LARGE SCALE GENOMIC DNA]</scope>
</reference>
<keyword evidence="3" id="KW-1185">Reference proteome</keyword>
<protein>
    <submittedName>
        <fullName evidence="2">Uncharacterized protein</fullName>
    </submittedName>
</protein>
<proteinExistence type="predicted"/>
<sequence length="152" mass="16692">MVRATSSAHGHRCSRDASLRHTPRQGPYSANSRTVAKRYSTDFLSPNRTRIGSARTDSNCSVSLQQQSVSVRVAIENQEWAEAMADSVTSQPKSPFIANFLGRSDATVHPPWPALAQAPSPAPLPAPRNAARFISFSRLLLDYVLRVLTDFL</sequence>
<accession>A0AAV1JRR6</accession>
<gene>
    <name evidence="2" type="ORF">LNINA_LOCUS11256</name>
</gene>
<dbReference type="EMBL" id="CAVLEF010000132">
    <property type="protein sequence ID" value="CAK1552193.1"/>
    <property type="molecule type" value="Genomic_DNA"/>
</dbReference>
<organism evidence="2 3">
    <name type="scientific">Leptosia nina</name>
    <dbReference type="NCBI Taxonomy" id="320188"/>
    <lineage>
        <taxon>Eukaryota</taxon>
        <taxon>Metazoa</taxon>
        <taxon>Ecdysozoa</taxon>
        <taxon>Arthropoda</taxon>
        <taxon>Hexapoda</taxon>
        <taxon>Insecta</taxon>
        <taxon>Pterygota</taxon>
        <taxon>Neoptera</taxon>
        <taxon>Endopterygota</taxon>
        <taxon>Lepidoptera</taxon>
        <taxon>Glossata</taxon>
        <taxon>Ditrysia</taxon>
        <taxon>Papilionoidea</taxon>
        <taxon>Pieridae</taxon>
        <taxon>Pierinae</taxon>
        <taxon>Leptosia</taxon>
    </lineage>
</organism>
<comment type="caution">
    <text evidence="2">The sequence shown here is derived from an EMBL/GenBank/DDBJ whole genome shotgun (WGS) entry which is preliminary data.</text>
</comment>